<dbReference type="EMBL" id="BMAT01004718">
    <property type="protein sequence ID" value="GFR78966.1"/>
    <property type="molecule type" value="Genomic_DNA"/>
</dbReference>
<feature type="region of interest" description="Disordered" evidence="1">
    <location>
        <begin position="71"/>
        <end position="93"/>
    </location>
</feature>
<gene>
    <name evidence="2" type="ORF">ElyMa_002277400</name>
</gene>
<accession>A0AAV4G2Q2</accession>
<dbReference type="AlphaFoldDB" id="A0AAV4G2Q2"/>
<name>A0AAV4G2Q2_9GAST</name>
<evidence type="ECO:0000256" key="1">
    <source>
        <dbReference type="SAM" id="MobiDB-lite"/>
    </source>
</evidence>
<proteinExistence type="predicted"/>
<keyword evidence="3" id="KW-1185">Reference proteome</keyword>
<dbReference type="Proteomes" id="UP000762676">
    <property type="component" value="Unassembled WGS sequence"/>
</dbReference>
<evidence type="ECO:0000313" key="3">
    <source>
        <dbReference type="Proteomes" id="UP000762676"/>
    </source>
</evidence>
<comment type="caution">
    <text evidence="2">The sequence shown here is derived from an EMBL/GenBank/DDBJ whole genome shotgun (WGS) entry which is preliminary data.</text>
</comment>
<reference evidence="2 3" key="1">
    <citation type="journal article" date="2021" name="Elife">
        <title>Chloroplast acquisition without the gene transfer in kleptoplastic sea slugs, Plakobranchus ocellatus.</title>
        <authorList>
            <person name="Maeda T."/>
            <person name="Takahashi S."/>
            <person name="Yoshida T."/>
            <person name="Shimamura S."/>
            <person name="Takaki Y."/>
            <person name="Nagai Y."/>
            <person name="Toyoda A."/>
            <person name="Suzuki Y."/>
            <person name="Arimoto A."/>
            <person name="Ishii H."/>
            <person name="Satoh N."/>
            <person name="Nishiyama T."/>
            <person name="Hasebe M."/>
            <person name="Maruyama T."/>
            <person name="Minagawa J."/>
            <person name="Obokata J."/>
            <person name="Shigenobu S."/>
        </authorList>
    </citation>
    <scope>NUCLEOTIDE SEQUENCE [LARGE SCALE GENOMIC DNA]</scope>
</reference>
<evidence type="ECO:0000313" key="2">
    <source>
        <dbReference type="EMBL" id="GFR78966.1"/>
    </source>
</evidence>
<sequence length="163" mass="18133">MGQYLKASLSSVVLGMRIEHNIIVLSRKQLTSEMEFVNRNDNLHSNLIPHKIYSLIIPGLLVASLQGGSSTTGSALAGSKRSKDKREGKGKCVTIDYRSNQHRSRCQRLRLHRPIDHRIDFPKRSPALCTQHPASPFTDSVYPEDPEEGTRIASLASEVLTIS</sequence>
<protein>
    <submittedName>
        <fullName evidence="2">Uncharacterized protein</fullName>
    </submittedName>
</protein>
<organism evidence="2 3">
    <name type="scientific">Elysia marginata</name>
    <dbReference type="NCBI Taxonomy" id="1093978"/>
    <lineage>
        <taxon>Eukaryota</taxon>
        <taxon>Metazoa</taxon>
        <taxon>Spiralia</taxon>
        <taxon>Lophotrochozoa</taxon>
        <taxon>Mollusca</taxon>
        <taxon>Gastropoda</taxon>
        <taxon>Heterobranchia</taxon>
        <taxon>Euthyneura</taxon>
        <taxon>Panpulmonata</taxon>
        <taxon>Sacoglossa</taxon>
        <taxon>Placobranchoidea</taxon>
        <taxon>Plakobranchidae</taxon>
        <taxon>Elysia</taxon>
    </lineage>
</organism>